<keyword evidence="4 9" id="KW-0902">Two-component regulatory system</keyword>
<evidence type="ECO:0000256" key="9">
    <source>
        <dbReference type="PIRNR" id="PIRNR006171"/>
    </source>
</evidence>
<dbReference type="Pfam" id="PF20714">
    <property type="entry name" value="HTH_64"/>
    <property type="match status" value="1"/>
</dbReference>
<reference evidence="12 13" key="1">
    <citation type="submission" date="2015-01" db="EMBL/GenBank/DDBJ databases">
        <title>Draft genome of Anoxybacillus thermarum strain AF/04.</title>
        <authorList>
            <person name="Poli A."/>
            <person name="Nicolaus B."/>
            <person name="Chan K.-G."/>
            <person name="Kahar U.M."/>
            <person name="Yaakob A.S."/>
            <person name="Chan C.S."/>
            <person name="Goh K.M."/>
        </authorList>
    </citation>
    <scope>NUCLEOTIDE SEQUENCE [LARGE SCALE GENOMIC DNA]</scope>
    <source>
        <strain evidence="12 13">AF/04</strain>
    </source>
</reference>
<dbReference type="Gene3D" id="3.40.50.2300">
    <property type="match status" value="1"/>
</dbReference>
<keyword evidence="8 9" id="KW-0804">Transcription</keyword>
<dbReference type="GO" id="GO:0005737">
    <property type="term" value="C:cytoplasm"/>
    <property type="evidence" value="ECO:0007669"/>
    <property type="project" value="UniProtKB-SubCell"/>
</dbReference>
<dbReference type="EMBL" id="JXTH01000061">
    <property type="protein sequence ID" value="KIQ93493.1"/>
    <property type="molecule type" value="Genomic_DNA"/>
</dbReference>
<dbReference type="InterPro" id="IPR051271">
    <property type="entry name" value="2C-system_Tx_regulators"/>
</dbReference>
<sequence>MPKPIRVLIVEDDKRIAEINRRFVVRVPGYEVVGIATNEQEGKEFITVLQPELVLLDIYFPDMHGLHLLKWIREHFMNIDVIVITAAREVDSLKQAMRGGVFDYIIKPIMLERFTETLVRYKEYHDKMQLMTKEKEIISQEEIDELIRRDYVLSDASDELPKGIHRLTLEKVLTVMKQYHDGVTAEEVGKLIGASRTTTRRYLEYLVSASIVIADVSYGTVGRPERIYRLKRS</sequence>
<evidence type="ECO:0000256" key="2">
    <source>
        <dbReference type="ARBA" id="ARBA00022490"/>
    </source>
</evidence>
<dbReference type="RefSeq" id="WP_043967880.1">
    <property type="nucleotide sequence ID" value="NZ_JXTH01000061.1"/>
</dbReference>
<dbReference type="PATRIC" id="fig|404937.3.peg.2632"/>
<dbReference type="PIRSF" id="PIRSF006171">
    <property type="entry name" value="RR_citrat_malat"/>
    <property type="match status" value="1"/>
</dbReference>
<evidence type="ECO:0000256" key="7">
    <source>
        <dbReference type="ARBA" id="ARBA00023159"/>
    </source>
</evidence>
<dbReference type="GO" id="GO:0003700">
    <property type="term" value="F:DNA-binding transcription factor activity"/>
    <property type="evidence" value="ECO:0007669"/>
    <property type="project" value="InterPro"/>
</dbReference>
<dbReference type="InterPro" id="IPR024187">
    <property type="entry name" value="Sig_transdc_resp-reg_cit/mal"/>
</dbReference>
<dbReference type="InterPro" id="IPR001789">
    <property type="entry name" value="Sig_transdc_resp-reg_receiver"/>
</dbReference>
<dbReference type="PANTHER" id="PTHR45526:SF1">
    <property type="entry name" value="TRANSCRIPTIONAL REGULATORY PROTEIN DCUR-RELATED"/>
    <property type="match status" value="1"/>
</dbReference>
<dbReference type="SMART" id="SM00448">
    <property type="entry name" value="REC"/>
    <property type="match status" value="1"/>
</dbReference>
<keyword evidence="3 10" id="KW-0597">Phosphoprotein</keyword>
<dbReference type="GO" id="GO:0000156">
    <property type="term" value="F:phosphorelay response regulator activity"/>
    <property type="evidence" value="ECO:0007669"/>
    <property type="project" value="TreeGrafter"/>
</dbReference>
<dbReference type="SUPFAM" id="SSF52172">
    <property type="entry name" value="CheY-like"/>
    <property type="match status" value="1"/>
</dbReference>
<dbReference type="GO" id="GO:0003677">
    <property type="term" value="F:DNA binding"/>
    <property type="evidence" value="ECO:0007669"/>
    <property type="project" value="UniProtKB-KW"/>
</dbReference>
<dbReference type="PANTHER" id="PTHR45526">
    <property type="entry name" value="TRANSCRIPTIONAL REGULATORY PROTEIN DPIA"/>
    <property type="match status" value="1"/>
</dbReference>
<keyword evidence="5 9" id="KW-0805">Transcription regulation</keyword>
<comment type="subcellular location">
    <subcellularLocation>
        <location evidence="1 9">Cytoplasm</location>
    </subcellularLocation>
</comment>
<dbReference type="PROSITE" id="PS50110">
    <property type="entry name" value="RESPONSE_REGULATORY"/>
    <property type="match status" value="1"/>
</dbReference>
<evidence type="ECO:0000256" key="3">
    <source>
        <dbReference type="ARBA" id="ARBA00022553"/>
    </source>
</evidence>
<evidence type="ECO:0000313" key="12">
    <source>
        <dbReference type="EMBL" id="KIQ93493.1"/>
    </source>
</evidence>
<gene>
    <name evidence="12" type="ORF">LH47_02437</name>
</gene>
<organism evidence="12 13">
    <name type="scientific">Anoxybacillus thermarum</name>
    <dbReference type="NCBI Taxonomy" id="404937"/>
    <lineage>
        <taxon>Bacteria</taxon>
        <taxon>Bacillati</taxon>
        <taxon>Bacillota</taxon>
        <taxon>Bacilli</taxon>
        <taxon>Bacillales</taxon>
        <taxon>Anoxybacillaceae</taxon>
        <taxon>Anoxybacillus</taxon>
    </lineage>
</organism>
<keyword evidence="13" id="KW-1185">Reference proteome</keyword>
<feature type="modified residue" description="4-aspartylphosphate" evidence="10">
    <location>
        <position position="57"/>
    </location>
</feature>
<evidence type="ECO:0000256" key="10">
    <source>
        <dbReference type="PROSITE-ProRule" id="PRU00169"/>
    </source>
</evidence>
<dbReference type="AlphaFoldDB" id="A0A0D0Q6D9"/>
<protein>
    <recommendedName>
        <fullName evidence="9">Transcriptional regulatory protein</fullName>
    </recommendedName>
</protein>
<dbReference type="Pfam" id="PF00072">
    <property type="entry name" value="Response_reg"/>
    <property type="match status" value="1"/>
</dbReference>
<feature type="domain" description="Response regulatory" evidence="11">
    <location>
        <begin position="6"/>
        <end position="122"/>
    </location>
</feature>
<dbReference type="InterPro" id="IPR011006">
    <property type="entry name" value="CheY-like_superfamily"/>
</dbReference>
<keyword evidence="2 9" id="KW-0963">Cytoplasm</keyword>
<evidence type="ECO:0000256" key="5">
    <source>
        <dbReference type="ARBA" id="ARBA00023015"/>
    </source>
</evidence>
<keyword evidence="7 9" id="KW-0010">Activator</keyword>
<proteinExistence type="predicted"/>
<evidence type="ECO:0000313" key="13">
    <source>
        <dbReference type="Proteomes" id="UP000032102"/>
    </source>
</evidence>
<evidence type="ECO:0000256" key="6">
    <source>
        <dbReference type="ARBA" id="ARBA00023125"/>
    </source>
</evidence>
<evidence type="ECO:0000256" key="4">
    <source>
        <dbReference type="ARBA" id="ARBA00023012"/>
    </source>
</evidence>
<keyword evidence="6 9" id="KW-0238">DNA-binding</keyword>
<accession>A0A0D0Q6D9</accession>
<evidence type="ECO:0000259" key="11">
    <source>
        <dbReference type="PROSITE" id="PS50110"/>
    </source>
</evidence>
<comment type="caution">
    <text evidence="12">The sequence shown here is derived from an EMBL/GenBank/DDBJ whole genome shotgun (WGS) entry which is preliminary data.</text>
</comment>
<evidence type="ECO:0000256" key="1">
    <source>
        <dbReference type="ARBA" id="ARBA00004496"/>
    </source>
</evidence>
<dbReference type="InterPro" id="IPR048714">
    <property type="entry name" value="DpiA-like_HTH"/>
</dbReference>
<dbReference type="Proteomes" id="UP000032102">
    <property type="component" value="Unassembled WGS sequence"/>
</dbReference>
<evidence type="ECO:0000256" key="8">
    <source>
        <dbReference type="ARBA" id="ARBA00023163"/>
    </source>
</evidence>
<name>A0A0D0Q6D9_9BACL</name>